<gene>
    <name evidence="2" type="ORF">KHLLAP_LOCUS10873</name>
</gene>
<name>A0AAI8VM71_9PEZI</name>
<feature type="compositionally biased region" description="Acidic residues" evidence="1">
    <location>
        <begin position="45"/>
        <end position="55"/>
    </location>
</feature>
<dbReference type="EMBL" id="CAUWAG010000014">
    <property type="protein sequence ID" value="CAJ2510405.1"/>
    <property type="molecule type" value="Genomic_DNA"/>
</dbReference>
<feature type="compositionally biased region" description="Acidic residues" evidence="1">
    <location>
        <begin position="27"/>
        <end position="37"/>
    </location>
</feature>
<evidence type="ECO:0000256" key="1">
    <source>
        <dbReference type="SAM" id="MobiDB-lite"/>
    </source>
</evidence>
<feature type="region of interest" description="Disordered" evidence="1">
    <location>
        <begin position="21"/>
        <end position="55"/>
    </location>
</feature>
<dbReference type="AlphaFoldDB" id="A0AAI8VM71"/>
<sequence>MKQPQRRSVLLELPRNIRKRHEKRWDDEDEDEDDEDTYPYHWGDDGDEYDEDIRDGWYDDDEERDVPEWKTSENPILAPFVFNLSSQESASFLRRIPDAVRQRIRSVVLTAGVFVMDERGNQVAWSKQRNSQSTPFAALLRRALPRLSEIAIHVPATSHEKQWHSARAPIEVRRMLEEGVVDVVRFLYSTSVPNIMKNCVHLGAVNRPHDWREENTWRDLRREV</sequence>
<keyword evidence="3" id="KW-1185">Reference proteome</keyword>
<organism evidence="2 3">
    <name type="scientific">Anthostomella pinea</name>
    <dbReference type="NCBI Taxonomy" id="933095"/>
    <lineage>
        <taxon>Eukaryota</taxon>
        <taxon>Fungi</taxon>
        <taxon>Dikarya</taxon>
        <taxon>Ascomycota</taxon>
        <taxon>Pezizomycotina</taxon>
        <taxon>Sordariomycetes</taxon>
        <taxon>Xylariomycetidae</taxon>
        <taxon>Xylariales</taxon>
        <taxon>Xylariaceae</taxon>
        <taxon>Anthostomella</taxon>
    </lineage>
</organism>
<dbReference type="Proteomes" id="UP001295740">
    <property type="component" value="Unassembled WGS sequence"/>
</dbReference>
<protein>
    <submittedName>
        <fullName evidence="2">Uu.00g051080.m01.CDS01</fullName>
    </submittedName>
</protein>
<evidence type="ECO:0000313" key="3">
    <source>
        <dbReference type="Proteomes" id="UP001295740"/>
    </source>
</evidence>
<proteinExistence type="predicted"/>
<reference evidence="2" key="1">
    <citation type="submission" date="2023-10" db="EMBL/GenBank/DDBJ databases">
        <authorList>
            <person name="Hackl T."/>
        </authorList>
    </citation>
    <scope>NUCLEOTIDE SEQUENCE</scope>
</reference>
<accession>A0AAI8VM71</accession>
<comment type="caution">
    <text evidence="2">The sequence shown here is derived from an EMBL/GenBank/DDBJ whole genome shotgun (WGS) entry which is preliminary data.</text>
</comment>
<evidence type="ECO:0000313" key="2">
    <source>
        <dbReference type="EMBL" id="CAJ2510405.1"/>
    </source>
</evidence>